<gene>
    <name evidence="2" type="ORF">C492_21912</name>
</gene>
<dbReference type="Gene3D" id="1.10.10.10">
    <property type="entry name" value="Winged helix-like DNA-binding domain superfamily/Winged helix DNA-binding domain"/>
    <property type="match status" value="2"/>
</dbReference>
<dbReference type="Proteomes" id="UP000011531">
    <property type="component" value="Unassembled WGS sequence"/>
</dbReference>
<organism evidence="2 3">
    <name type="scientific">Natronococcus jeotgali DSM 18795</name>
    <dbReference type="NCBI Taxonomy" id="1227498"/>
    <lineage>
        <taxon>Archaea</taxon>
        <taxon>Methanobacteriati</taxon>
        <taxon>Methanobacteriota</taxon>
        <taxon>Stenosarchaea group</taxon>
        <taxon>Halobacteria</taxon>
        <taxon>Halobacteriales</taxon>
        <taxon>Natrialbaceae</taxon>
        <taxon>Natronococcus</taxon>
    </lineage>
</organism>
<dbReference type="AlphaFoldDB" id="L9WRC5"/>
<dbReference type="EMBL" id="AOIA01000166">
    <property type="protein sequence ID" value="ELY50878.1"/>
    <property type="molecule type" value="Genomic_DNA"/>
</dbReference>
<comment type="caution">
    <text evidence="2">The sequence shown here is derived from an EMBL/GenBank/DDBJ whole genome shotgun (WGS) entry which is preliminary data.</text>
</comment>
<dbReference type="STRING" id="1227498.C492_21912"/>
<feature type="domain" description="DUF7344" evidence="1">
    <location>
        <begin position="24"/>
        <end position="88"/>
    </location>
</feature>
<evidence type="ECO:0000259" key="1">
    <source>
        <dbReference type="Pfam" id="PF24035"/>
    </source>
</evidence>
<protein>
    <recommendedName>
        <fullName evidence="1">DUF7344 domain-containing protein</fullName>
    </recommendedName>
</protein>
<sequence length="194" mass="20871">MSSDAQVSGDASRGGVAGVSQEWYDALRHPRRLHVLTALEDGACTLAELVDAVAARESADRGATRIELVHNHLPRLADHGILEWDGETASLSLERSPPVAELSALLEDGDPAGERTLEVLVHPVRTRLYAILSEFDRPISIEALAAELVDREIGSFADRSAARLALHHVHLPAMVDVGAVEFDPRTGTVRGPGR</sequence>
<dbReference type="InterPro" id="IPR036390">
    <property type="entry name" value="WH_DNA-bd_sf"/>
</dbReference>
<dbReference type="Pfam" id="PF24035">
    <property type="entry name" value="DUF7344"/>
    <property type="match status" value="2"/>
</dbReference>
<proteinExistence type="predicted"/>
<name>L9WRC5_9EURY</name>
<reference evidence="2 3" key="1">
    <citation type="journal article" date="2014" name="PLoS Genet.">
        <title>Phylogenetically driven sequencing of extremely halophilic archaea reveals strategies for static and dynamic osmo-response.</title>
        <authorList>
            <person name="Becker E.A."/>
            <person name="Seitzer P.M."/>
            <person name="Tritt A."/>
            <person name="Larsen D."/>
            <person name="Krusor M."/>
            <person name="Yao A.I."/>
            <person name="Wu D."/>
            <person name="Madern D."/>
            <person name="Eisen J.A."/>
            <person name="Darling A.E."/>
            <person name="Facciotti M.T."/>
        </authorList>
    </citation>
    <scope>NUCLEOTIDE SEQUENCE [LARGE SCALE GENOMIC DNA]</scope>
    <source>
        <strain evidence="2 3">DSM 18795</strain>
    </source>
</reference>
<dbReference type="RefSeq" id="WP_008427423.1">
    <property type="nucleotide sequence ID" value="NZ_AOIA01000166.1"/>
</dbReference>
<dbReference type="InterPro" id="IPR055768">
    <property type="entry name" value="DUF7344"/>
</dbReference>
<keyword evidence="3" id="KW-1185">Reference proteome</keyword>
<dbReference type="SUPFAM" id="SSF46785">
    <property type="entry name" value="Winged helix' DNA-binding domain"/>
    <property type="match status" value="1"/>
</dbReference>
<evidence type="ECO:0000313" key="2">
    <source>
        <dbReference type="EMBL" id="ELY50878.1"/>
    </source>
</evidence>
<feature type="domain" description="DUF7344" evidence="1">
    <location>
        <begin position="118"/>
        <end position="190"/>
    </location>
</feature>
<evidence type="ECO:0000313" key="3">
    <source>
        <dbReference type="Proteomes" id="UP000011531"/>
    </source>
</evidence>
<accession>L9WRC5</accession>
<dbReference type="InterPro" id="IPR036388">
    <property type="entry name" value="WH-like_DNA-bd_sf"/>
</dbReference>
<dbReference type="OrthoDB" id="192898at2157"/>